<keyword evidence="4" id="KW-1185">Reference proteome</keyword>
<dbReference type="InterPro" id="IPR018357">
    <property type="entry name" value="Hexapep_transf_CS"/>
</dbReference>
<dbReference type="InterPro" id="IPR011004">
    <property type="entry name" value="Trimer_LpxA-like_sf"/>
</dbReference>
<dbReference type="Pfam" id="PF00132">
    <property type="entry name" value="Hexapep"/>
    <property type="match status" value="1"/>
</dbReference>
<dbReference type="InterPro" id="IPR001451">
    <property type="entry name" value="Hexapep"/>
</dbReference>
<dbReference type="GO" id="GO:0016740">
    <property type="term" value="F:transferase activity"/>
    <property type="evidence" value="ECO:0007669"/>
    <property type="project" value="UniProtKB-KW"/>
</dbReference>
<dbReference type="InterPro" id="IPR050179">
    <property type="entry name" value="Trans_hexapeptide_repeat"/>
</dbReference>
<reference evidence="3 4" key="1">
    <citation type="submission" date="2019-03" db="EMBL/GenBank/DDBJ databases">
        <authorList>
            <person name="Kim M.K.M."/>
        </authorList>
    </citation>
    <scope>NUCLEOTIDE SEQUENCE [LARGE SCALE GENOMIC DNA]</scope>
    <source>
        <strain evidence="3 4">18JY15-6</strain>
    </source>
</reference>
<sequence>MLRAMTRALATVVRNLLRALVVVTQRWDWWRREVYVAHGSFVSKSVDIGHRTRITGPSRIDDCEIGPYCMLASFAVRNADHDIRFLNMQEIAQRRIIGGHSVVRLPEQRIRIGAGVWIGDSAVILKNVQIGDGAVIGAGAVVTKDVPAYAIAVGNPARVVRYRFDEEVREILAGLDWWTWDDATLRANKDLFENDLSEVDPAALRDRIAQL</sequence>
<keyword evidence="1 3" id="KW-0808">Transferase</keyword>
<dbReference type="OrthoDB" id="2643438at2"/>
<dbReference type="CDD" id="cd03349">
    <property type="entry name" value="LbH_XAT"/>
    <property type="match status" value="1"/>
</dbReference>
<gene>
    <name evidence="3" type="ORF">EPD65_04560</name>
</gene>
<accession>A0A4R1CGB7</accession>
<dbReference type="SUPFAM" id="SSF51161">
    <property type="entry name" value="Trimeric LpxA-like enzymes"/>
    <property type="match status" value="1"/>
</dbReference>
<evidence type="ECO:0000313" key="4">
    <source>
        <dbReference type="Proteomes" id="UP000295453"/>
    </source>
</evidence>
<protein>
    <submittedName>
        <fullName evidence="3">CatB-related O-acetyltransferase</fullName>
    </submittedName>
</protein>
<dbReference type="EMBL" id="SJZJ01000005">
    <property type="protein sequence ID" value="TCJ30260.1"/>
    <property type="molecule type" value="Genomic_DNA"/>
</dbReference>
<comment type="caution">
    <text evidence="3">The sequence shown here is derived from an EMBL/GenBank/DDBJ whole genome shotgun (WGS) entry which is preliminary data.</text>
</comment>
<dbReference type="PANTHER" id="PTHR43300:SF11">
    <property type="entry name" value="ACETYLTRANSFERASE RV3034C-RELATED"/>
    <property type="match status" value="1"/>
</dbReference>
<dbReference type="PROSITE" id="PS00101">
    <property type="entry name" value="HEXAPEP_TRANSFERASES"/>
    <property type="match status" value="1"/>
</dbReference>
<keyword evidence="2" id="KW-0677">Repeat</keyword>
<evidence type="ECO:0000256" key="2">
    <source>
        <dbReference type="ARBA" id="ARBA00022737"/>
    </source>
</evidence>
<evidence type="ECO:0000313" key="3">
    <source>
        <dbReference type="EMBL" id="TCJ30260.1"/>
    </source>
</evidence>
<dbReference type="PANTHER" id="PTHR43300">
    <property type="entry name" value="ACETYLTRANSFERASE"/>
    <property type="match status" value="1"/>
</dbReference>
<organism evidence="3 4">
    <name type="scientific">Nocardioides jejuensis</name>
    <dbReference type="NCBI Taxonomy" id="2502782"/>
    <lineage>
        <taxon>Bacteria</taxon>
        <taxon>Bacillati</taxon>
        <taxon>Actinomycetota</taxon>
        <taxon>Actinomycetes</taxon>
        <taxon>Propionibacteriales</taxon>
        <taxon>Nocardioidaceae</taxon>
        <taxon>Nocardioides</taxon>
    </lineage>
</organism>
<dbReference type="Proteomes" id="UP000295453">
    <property type="component" value="Unassembled WGS sequence"/>
</dbReference>
<name>A0A4R1CGB7_9ACTN</name>
<dbReference type="Gene3D" id="2.160.10.10">
    <property type="entry name" value="Hexapeptide repeat proteins"/>
    <property type="match status" value="1"/>
</dbReference>
<dbReference type="AlphaFoldDB" id="A0A4R1CGB7"/>
<evidence type="ECO:0000256" key="1">
    <source>
        <dbReference type="ARBA" id="ARBA00022679"/>
    </source>
</evidence>
<proteinExistence type="predicted"/>